<reference evidence="1 2" key="1">
    <citation type="submission" date="2017-07" db="EMBL/GenBank/DDBJ databases">
        <title>Isolation and development of strain Bacillus megaterium SR7 for enhanced growth and metabolite production under supercritical carbon dioxide.</title>
        <authorList>
            <person name="Freedman A.J.E."/>
            <person name="Peet K.C."/>
            <person name="Boock J.T."/>
            <person name="Penn K."/>
            <person name="Prather K.L.J."/>
            <person name="Thompson J.R."/>
        </authorList>
    </citation>
    <scope>NUCLEOTIDE SEQUENCE [LARGE SCALE GENOMIC DNA]</scope>
    <source>
        <strain evidence="1 2">SR7</strain>
    </source>
</reference>
<protein>
    <submittedName>
        <fullName evidence="1">Uncharacterized protein</fullName>
    </submittedName>
</protein>
<dbReference type="AlphaFoldDB" id="A0AA86IFA7"/>
<proteinExistence type="predicted"/>
<evidence type="ECO:0000313" key="1">
    <source>
        <dbReference type="EMBL" id="AXI29827.1"/>
    </source>
</evidence>
<evidence type="ECO:0000313" key="2">
    <source>
        <dbReference type="Proteomes" id="UP000253834"/>
    </source>
</evidence>
<accession>A0AA86IFA7</accession>
<organism evidence="1 2">
    <name type="scientific">Priestia megaterium</name>
    <name type="common">Bacillus megaterium</name>
    <dbReference type="NCBI Taxonomy" id="1404"/>
    <lineage>
        <taxon>Bacteria</taxon>
        <taxon>Bacillati</taxon>
        <taxon>Bacillota</taxon>
        <taxon>Bacilli</taxon>
        <taxon>Bacillales</taxon>
        <taxon>Bacillaceae</taxon>
        <taxon>Priestia</taxon>
    </lineage>
</organism>
<sequence>MVFNVHFAKYIQFSCYIGKISEIFIKKGSFYILFGLGQEDLAKRKVAQTLRRKLMSCTKLQVIYKIAERFQTSPKIKTSFAHAKKVLSKLNKSNH</sequence>
<dbReference type="EMBL" id="CP022674">
    <property type="protein sequence ID" value="AXI29827.1"/>
    <property type="molecule type" value="Genomic_DNA"/>
</dbReference>
<gene>
    <name evidence="1" type="ORF">CIB87_12680</name>
</gene>
<name>A0AA86IFA7_PRIMG</name>
<dbReference type="Proteomes" id="UP000253834">
    <property type="component" value="Chromosome"/>
</dbReference>